<evidence type="ECO:0000259" key="12">
    <source>
        <dbReference type="Pfam" id="PF00156"/>
    </source>
</evidence>
<comment type="subunit">
    <text evidence="11">Homodimer.</text>
</comment>
<evidence type="ECO:0000256" key="10">
    <source>
        <dbReference type="ARBA" id="ARBA00022726"/>
    </source>
</evidence>
<evidence type="ECO:0000256" key="6">
    <source>
        <dbReference type="ARBA" id="ARBA00011893"/>
    </source>
</evidence>
<evidence type="ECO:0000256" key="9">
    <source>
        <dbReference type="ARBA" id="ARBA00022679"/>
    </source>
</evidence>
<dbReference type="NCBIfam" id="NF002636">
    <property type="entry name" value="PRK02304.1-5"/>
    <property type="match status" value="1"/>
</dbReference>
<dbReference type="GO" id="GO:0003999">
    <property type="term" value="F:adenine phosphoribosyltransferase activity"/>
    <property type="evidence" value="ECO:0007669"/>
    <property type="project" value="UniProtKB-UniRule"/>
</dbReference>
<comment type="catalytic activity">
    <reaction evidence="1 11">
        <text>AMP + diphosphate = 5-phospho-alpha-D-ribose 1-diphosphate + adenine</text>
        <dbReference type="Rhea" id="RHEA:16609"/>
        <dbReference type="ChEBI" id="CHEBI:16708"/>
        <dbReference type="ChEBI" id="CHEBI:33019"/>
        <dbReference type="ChEBI" id="CHEBI:58017"/>
        <dbReference type="ChEBI" id="CHEBI:456215"/>
        <dbReference type="EC" id="2.4.2.7"/>
    </reaction>
</comment>
<dbReference type="GO" id="GO:0006168">
    <property type="term" value="P:adenine salvage"/>
    <property type="evidence" value="ECO:0007669"/>
    <property type="project" value="InterPro"/>
</dbReference>
<evidence type="ECO:0000256" key="11">
    <source>
        <dbReference type="HAMAP-Rule" id="MF_00004"/>
    </source>
</evidence>
<comment type="subcellular location">
    <subcellularLocation>
        <location evidence="3 11">Cytoplasm</location>
    </subcellularLocation>
</comment>
<dbReference type="CDD" id="cd06223">
    <property type="entry name" value="PRTases_typeI"/>
    <property type="match status" value="1"/>
</dbReference>
<evidence type="ECO:0000256" key="4">
    <source>
        <dbReference type="ARBA" id="ARBA00004659"/>
    </source>
</evidence>
<dbReference type="Proteomes" id="UP000028537">
    <property type="component" value="Unassembled WGS sequence"/>
</dbReference>
<dbReference type="RefSeq" id="WP_038103034.1">
    <property type="nucleotide sequence ID" value="NZ_JFDP01000062.1"/>
</dbReference>
<dbReference type="PANTHER" id="PTHR32315:SF3">
    <property type="entry name" value="ADENINE PHOSPHORIBOSYLTRANSFERASE"/>
    <property type="match status" value="1"/>
</dbReference>
<dbReference type="AlphaFoldDB" id="A0A084EXM1"/>
<keyword evidence="8 11" id="KW-0328">Glycosyltransferase</keyword>
<dbReference type="InterPro" id="IPR000836">
    <property type="entry name" value="PRTase_dom"/>
</dbReference>
<comment type="similarity">
    <text evidence="5 11">Belongs to the purine/pyrimidine phosphoribosyltransferase family.</text>
</comment>
<dbReference type="InterPro" id="IPR050054">
    <property type="entry name" value="UPRTase/APRTase"/>
</dbReference>
<dbReference type="EMBL" id="JFDP01000062">
    <property type="protein sequence ID" value="KEZ22713.1"/>
    <property type="molecule type" value="Genomic_DNA"/>
</dbReference>
<gene>
    <name evidence="11 13" type="primary">apt</name>
    <name evidence="13" type="ORF">UDIV_5010</name>
</gene>
<dbReference type="NCBIfam" id="TIGR01090">
    <property type="entry name" value="apt"/>
    <property type="match status" value="1"/>
</dbReference>
<dbReference type="Gene3D" id="3.40.50.2020">
    <property type="match status" value="1"/>
</dbReference>
<evidence type="ECO:0000256" key="2">
    <source>
        <dbReference type="ARBA" id="ARBA00003968"/>
    </source>
</evidence>
<dbReference type="GO" id="GO:0005737">
    <property type="term" value="C:cytoplasm"/>
    <property type="evidence" value="ECO:0007669"/>
    <property type="project" value="UniProtKB-SubCell"/>
</dbReference>
<comment type="caution">
    <text evidence="13">The sequence shown here is derived from an EMBL/GenBank/DDBJ whole genome shotgun (WGS) entry which is preliminary data.</text>
</comment>
<dbReference type="eggNOG" id="COG0503">
    <property type="taxonomic scope" value="Bacteria"/>
</dbReference>
<dbReference type="InterPro" id="IPR005764">
    <property type="entry name" value="Ade_phspho_trans"/>
</dbReference>
<evidence type="ECO:0000256" key="8">
    <source>
        <dbReference type="ARBA" id="ARBA00022676"/>
    </source>
</evidence>
<keyword evidence="10 11" id="KW-0660">Purine salvage</keyword>
<dbReference type="UniPathway" id="UPA00588">
    <property type="reaction ID" value="UER00646"/>
</dbReference>
<reference evidence="13 14" key="1">
    <citation type="submission" date="2014-02" db="EMBL/GenBank/DDBJ databases">
        <title>Genome sequence of Ureaplasma diversum strain 246.</title>
        <authorList>
            <person name="Sirand-Pugnet P."/>
            <person name="Breton M."/>
            <person name="Dordet-Frisoni E."/>
            <person name="Baranowski E."/>
            <person name="Barre A."/>
            <person name="Couture C."/>
            <person name="Dupuy V."/>
            <person name="Gaurivaud P."/>
            <person name="Jacob D."/>
            <person name="Lemaitre C."/>
            <person name="Manso-Silvan L."/>
            <person name="Nikolski M."/>
            <person name="Nouvel L.-X."/>
            <person name="Poumarat F."/>
            <person name="Tardy F."/>
            <person name="Thebault P."/>
            <person name="Theil S."/>
            <person name="Citti C."/>
            <person name="Thiaucourt F."/>
            <person name="Blanchard A."/>
        </authorList>
    </citation>
    <scope>NUCLEOTIDE SEQUENCE [LARGE SCALE GENOMIC DNA]</scope>
    <source>
        <strain evidence="13 14">NCTC 246</strain>
    </source>
</reference>
<protein>
    <recommendedName>
        <fullName evidence="6 11">Adenine phosphoribosyltransferase</fullName>
        <shortName evidence="11">APRT</shortName>
        <ecNumber evidence="6 11">2.4.2.7</ecNumber>
    </recommendedName>
</protein>
<evidence type="ECO:0000313" key="14">
    <source>
        <dbReference type="Proteomes" id="UP000028537"/>
    </source>
</evidence>
<dbReference type="SUPFAM" id="SSF53271">
    <property type="entry name" value="PRTase-like"/>
    <property type="match status" value="1"/>
</dbReference>
<dbReference type="GO" id="GO:0044209">
    <property type="term" value="P:AMP salvage"/>
    <property type="evidence" value="ECO:0007669"/>
    <property type="project" value="UniProtKB-UniRule"/>
</dbReference>
<dbReference type="HAMAP" id="MF_00004">
    <property type="entry name" value="Aden_phosphoribosyltr"/>
    <property type="match status" value="1"/>
</dbReference>
<evidence type="ECO:0000256" key="7">
    <source>
        <dbReference type="ARBA" id="ARBA00022490"/>
    </source>
</evidence>
<comment type="pathway">
    <text evidence="4 11">Purine metabolism; AMP biosynthesis via salvage pathway; AMP from adenine: step 1/1.</text>
</comment>
<organism evidence="13 14">
    <name type="scientific">Ureaplasma diversum NCTC 246</name>
    <dbReference type="NCBI Taxonomy" id="1188241"/>
    <lineage>
        <taxon>Bacteria</taxon>
        <taxon>Bacillati</taxon>
        <taxon>Mycoplasmatota</taxon>
        <taxon>Mycoplasmoidales</taxon>
        <taxon>Mycoplasmoidaceae</taxon>
        <taxon>Ureaplasma</taxon>
    </lineage>
</organism>
<dbReference type="GO" id="GO:0002055">
    <property type="term" value="F:adenine binding"/>
    <property type="evidence" value="ECO:0007669"/>
    <property type="project" value="TreeGrafter"/>
</dbReference>
<dbReference type="FunFam" id="3.40.50.2020:FF:000021">
    <property type="entry name" value="Adenine phosphoribosyltransferase"/>
    <property type="match status" value="1"/>
</dbReference>
<feature type="domain" description="Phosphoribosyltransferase" evidence="12">
    <location>
        <begin position="52"/>
        <end position="152"/>
    </location>
</feature>
<dbReference type="PANTHER" id="PTHR32315">
    <property type="entry name" value="ADENINE PHOSPHORIBOSYLTRANSFERASE"/>
    <property type="match status" value="1"/>
</dbReference>
<name>A0A084EXM1_9BACT</name>
<proteinExistence type="inferred from homology"/>
<evidence type="ECO:0000256" key="1">
    <source>
        <dbReference type="ARBA" id="ARBA00000868"/>
    </source>
</evidence>
<accession>A0A084EXM1</accession>
<dbReference type="Pfam" id="PF00156">
    <property type="entry name" value="Pribosyltran"/>
    <property type="match status" value="1"/>
</dbReference>
<comment type="function">
    <text evidence="2 11">Catalyzes a salvage reaction resulting in the formation of AMP, that is energically less costly than de novo synthesis.</text>
</comment>
<dbReference type="EC" id="2.4.2.7" evidence="6 11"/>
<evidence type="ECO:0000256" key="3">
    <source>
        <dbReference type="ARBA" id="ARBA00004496"/>
    </source>
</evidence>
<keyword evidence="9 11" id="KW-0808">Transferase</keyword>
<dbReference type="InterPro" id="IPR029057">
    <property type="entry name" value="PRTase-like"/>
</dbReference>
<dbReference type="GO" id="GO:0006166">
    <property type="term" value="P:purine ribonucleoside salvage"/>
    <property type="evidence" value="ECO:0007669"/>
    <property type="project" value="UniProtKB-UniRule"/>
</dbReference>
<keyword evidence="7 11" id="KW-0963">Cytoplasm</keyword>
<dbReference type="NCBIfam" id="NF002634">
    <property type="entry name" value="PRK02304.1-3"/>
    <property type="match status" value="1"/>
</dbReference>
<dbReference type="OrthoDB" id="9803963at2"/>
<sequence>MISIDYIKSKIRDVADFPKEGIIFKDITPLFLEPAIINKIVEEFEAFAKTLDVDVILGAESRGFLFAVPLSLKLNKPFVLVRKPNKLPGDVYSAEYTLEYGSSRVEIHKDALKPNQKVLIVDDLLATGGTVQAIEDLVRQAGCEVVGSTYLIKLDFLEGEKKLSGKVNALITY</sequence>
<dbReference type="GO" id="GO:0016208">
    <property type="term" value="F:AMP binding"/>
    <property type="evidence" value="ECO:0007669"/>
    <property type="project" value="TreeGrafter"/>
</dbReference>
<evidence type="ECO:0000256" key="5">
    <source>
        <dbReference type="ARBA" id="ARBA00008391"/>
    </source>
</evidence>
<keyword evidence="14" id="KW-1185">Reference proteome</keyword>
<evidence type="ECO:0000313" key="13">
    <source>
        <dbReference type="EMBL" id="KEZ22713.1"/>
    </source>
</evidence>